<evidence type="ECO:0000313" key="2">
    <source>
        <dbReference type="Proteomes" id="UP000789920"/>
    </source>
</evidence>
<feature type="non-terminal residue" evidence="1">
    <location>
        <position position="276"/>
    </location>
</feature>
<protein>
    <submittedName>
        <fullName evidence="1">22183_t:CDS:1</fullName>
    </submittedName>
</protein>
<name>A0ACA9S330_9GLOM</name>
<organism evidence="1 2">
    <name type="scientific">Racocetra persica</name>
    <dbReference type="NCBI Taxonomy" id="160502"/>
    <lineage>
        <taxon>Eukaryota</taxon>
        <taxon>Fungi</taxon>
        <taxon>Fungi incertae sedis</taxon>
        <taxon>Mucoromycota</taxon>
        <taxon>Glomeromycotina</taxon>
        <taxon>Glomeromycetes</taxon>
        <taxon>Diversisporales</taxon>
        <taxon>Gigasporaceae</taxon>
        <taxon>Racocetra</taxon>
    </lineage>
</organism>
<keyword evidence="2" id="KW-1185">Reference proteome</keyword>
<gene>
    <name evidence="1" type="ORF">RPERSI_LOCUS26375</name>
</gene>
<feature type="non-terminal residue" evidence="1">
    <location>
        <position position="1"/>
    </location>
</feature>
<comment type="caution">
    <text evidence="1">The sequence shown here is derived from an EMBL/GenBank/DDBJ whole genome shotgun (WGS) entry which is preliminary data.</text>
</comment>
<accession>A0ACA9S330</accession>
<dbReference type="EMBL" id="CAJVQC010089833">
    <property type="protein sequence ID" value="CAG8824996.1"/>
    <property type="molecule type" value="Genomic_DNA"/>
</dbReference>
<evidence type="ECO:0000313" key="1">
    <source>
        <dbReference type="EMBL" id="CAG8824996.1"/>
    </source>
</evidence>
<dbReference type="Proteomes" id="UP000789920">
    <property type="component" value="Unassembled WGS sequence"/>
</dbReference>
<sequence>HNLMNFASGRFLLELKSCDDLVQLDNFKKLVNNMIEEHCKVIIQKTQEAYKKEIIQKWKEIARNSSLFSSNSFDIFEDKFIQKNLLDSFYCMTIDLFHTLIYDISEINNSVKDLFENFNLQNINELQNPDISIKYFSALNLKLSEGVYGERVKGSIIEILKLWIITWKKDEEIDEKDYVYTFIISPLEKLLGINLLRYITLHGPEHPTYCSYECKSFFFNFDDLEVSSCQVFDQLVNNEDFINPEIYSKGIMSKKKYRKKVDIAISYRVENVINNR</sequence>
<proteinExistence type="predicted"/>
<reference evidence="1" key="1">
    <citation type="submission" date="2021-06" db="EMBL/GenBank/DDBJ databases">
        <authorList>
            <person name="Kallberg Y."/>
            <person name="Tangrot J."/>
            <person name="Rosling A."/>
        </authorList>
    </citation>
    <scope>NUCLEOTIDE SEQUENCE</scope>
    <source>
        <strain evidence="1">MA461A</strain>
    </source>
</reference>